<protein>
    <submittedName>
        <fullName evidence="1">Uncharacterized protein</fullName>
    </submittedName>
</protein>
<accession>A0A0M4S356</accession>
<gene>
    <name evidence="1" type="ORF">SEA_BRICOLE_6</name>
</gene>
<evidence type="ECO:0000313" key="1">
    <source>
        <dbReference type="EMBL" id="ALF00534.1"/>
    </source>
</evidence>
<dbReference type="Proteomes" id="UP000221469">
    <property type="component" value="Segment"/>
</dbReference>
<reference evidence="1 2" key="1">
    <citation type="submission" date="2015-08" db="EMBL/GenBank/DDBJ databases">
        <authorList>
            <person name="Barekzi N."/>
            <person name="Doss J.H."/>
            <person name="Bluford J."/>
            <person name="Fizer S."/>
            <person name="Garofalo A.E."/>
            <person name="Gasalao M.B."/>
            <person name="Griffin J."/>
            <person name="Henderson C.M."/>
            <person name="Hyre A.N."/>
            <person name="Irons L.B."/>
            <person name="Jafree E."/>
            <person name="Kanda K."/>
            <person name="Matthews D."/>
            <person name="Mclaren B."/>
            <person name="Moriarty A."/>
            <person name="Northam N."/>
            <person name="Ryan M."/>
            <person name="Smith D.E."/>
            <person name="Vanselow D."/>
            <person name="Welch J."/>
            <person name="Gauthier D."/>
            <person name="Anders K.R."/>
            <person name="Bradley K.W."/>
            <person name="Asai D.J."/>
            <person name="Bowman C.A."/>
            <person name="Russell D.A."/>
            <person name="Pope W.H."/>
            <person name="Jacobs-Sera D."/>
            <person name="Hendrix R.W."/>
            <person name="Hatfull G.F."/>
        </authorList>
    </citation>
    <scope>NUCLEOTIDE SEQUENCE [LARGE SCALE GENOMIC DNA]</scope>
</reference>
<dbReference type="EMBL" id="KT591491">
    <property type="protein sequence ID" value="ALF00534.1"/>
    <property type="molecule type" value="Genomic_DNA"/>
</dbReference>
<organism evidence="1 2">
    <name type="scientific">Mycobacterium phage Bricole</name>
    <dbReference type="NCBI Taxonomy" id="1718601"/>
    <lineage>
        <taxon>Viruses</taxon>
        <taxon>Duplodnaviria</taxon>
        <taxon>Heunggongvirae</taxon>
        <taxon>Uroviricota</taxon>
        <taxon>Caudoviricetes</taxon>
        <taxon>Vilmaviridae</taxon>
        <taxon>Mclasvirinae</taxon>
        <taxon>Bongovirus</taxon>
        <taxon>Bongovirus bongo</taxon>
    </lineage>
</organism>
<evidence type="ECO:0000313" key="2">
    <source>
        <dbReference type="Proteomes" id="UP000221469"/>
    </source>
</evidence>
<name>A0A0M4S356_9CAUD</name>
<sequence>MSNGLDRQGTERAFRTAINTLGYVRGHVTKLVDEDRTTPDLLNDIDDVTDALRADLETYRDWYREPERDT</sequence>
<proteinExistence type="predicted"/>